<dbReference type="Gramene" id="ESQ33441">
    <property type="protein sequence ID" value="ESQ33441"/>
    <property type="gene ID" value="EUTSA_v10009286mg"/>
</dbReference>
<accession>V4MP72</accession>
<name>V4MP72_EUTSA</name>
<sequence length="56" mass="6138">MSSYFSSYMLQSKANPPLLLPNSSSPEEGQICLRGWLVYAKLGSANYGASPKVNFH</sequence>
<protein>
    <submittedName>
        <fullName evidence="1">Uncharacterized protein</fullName>
    </submittedName>
</protein>
<keyword evidence="2" id="KW-1185">Reference proteome</keyword>
<proteinExistence type="predicted"/>
<dbReference type="AlphaFoldDB" id="V4MP72"/>
<evidence type="ECO:0000313" key="2">
    <source>
        <dbReference type="Proteomes" id="UP000030689"/>
    </source>
</evidence>
<dbReference type="KEGG" id="eus:EUTSA_v10009286mg"/>
<dbReference type="Proteomes" id="UP000030689">
    <property type="component" value="Unassembled WGS sequence"/>
</dbReference>
<reference evidence="1 2" key="1">
    <citation type="journal article" date="2013" name="Front. Plant Sci.">
        <title>The Reference Genome of the Halophytic Plant Eutrema salsugineum.</title>
        <authorList>
            <person name="Yang R."/>
            <person name="Jarvis D.E."/>
            <person name="Chen H."/>
            <person name="Beilstein M.A."/>
            <person name="Grimwood J."/>
            <person name="Jenkins J."/>
            <person name="Shu S."/>
            <person name="Prochnik S."/>
            <person name="Xin M."/>
            <person name="Ma C."/>
            <person name="Schmutz J."/>
            <person name="Wing R.A."/>
            <person name="Mitchell-Olds T."/>
            <person name="Schumaker K.S."/>
            <person name="Wang X."/>
        </authorList>
    </citation>
    <scope>NUCLEOTIDE SEQUENCE [LARGE SCALE GENOMIC DNA]</scope>
</reference>
<evidence type="ECO:0000313" key="1">
    <source>
        <dbReference type="EMBL" id="ESQ33441.1"/>
    </source>
</evidence>
<gene>
    <name evidence="1" type="ORF">EUTSA_v10009286mg</name>
</gene>
<dbReference type="EMBL" id="KI517683">
    <property type="protein sequence ID" value="ESQ33441.1"/>
    <property type="molecule type" value="Genomic_DNA"/>
</dbReference>
<organism evidence="1 2">
    <name type="scientific">Eutrema salsugineum</name>
    <name type="common">Saltwater cress</name>
    <name type="synonym">Sisymbrium salsugineum</name>
    <dbReference type="NCBI Taxonomy" id="72664"/>
    <lineage>
        <taxon>Eukaryota</taxon>
        <taxon>Viridiplantae</taxon>
        <taxon>Streptophyta</taxon>
        <taxon>Embryophyta</taxon>
        <taxon>Tracheophyta</taxon>
        <taxon>Spermatophyta</taxon>
        <taxon>Magnoliopsida</taxon>
        <taxon>eudicotyledons</taxon>
        <taxon>Gunneridae</taxon>
        <taxon>Pentapetalae</taxon>
        <taxon>rosids</taxon>
        <taxon>malvids</taxon>
        <taxon>Brassicales</taxon>
        <taxon>Brassicaceae</taxon>
        <taxon>Eutremeae</taxon>
        <taxon>Eutrema</taxon>
    </lineage>
</organism>